<dbReference type="Proteomes" id="UP000186601">
    <property type="component" value="Unassembled WGS sequence"/>
</dbReference>
<dbReference type="EMBL" id="MLYV02000957">
    <property type="protein sequence ID" value="PSR74768.1"/>
    <property type="molecule type" value="Genomic_DNA"/>
</dbReference>
<keyword evidence="2" id="KW-1185">Reference proteome</keyword>
<sequence length="57" mass="6174">MVAGAAVTRVRTHEAFGEFPELLYDSMAPCGALESPPLHEQLEYLSPPPITNMLCGD</sequence>
<evidence type="ECO:0000313" key="2">
    <source>
        <dbReference type="Proteomes" id="UP000186601"/>
    </source>
</evidence>
<gene>
    <name evidence="1" type="ORF">PHLCEN_2v9565</name>
</gene>
<comment type="caution">
    <text evidence="1">The sequence shown here is derived from an EMBL/GenBank/DDBJ whole genome shotgun (WGS) entry which is preliminary data.</text>
</comment>
<organism evidence="1 2">
    <name type="scientific">Hermanssonia centrifuga</name>
    <dbReference type="NCBI Taxonomy" id="98765"/>
    <lineage>
        <taxon>Eukaryota</taxon>
        <taxon>Fungi</taxon>
        <taxon>Dikarya</taxon>
        <taxon>Basidiomycota</taxon>
        <taxon>Agaricomycotina</taxon>
        <taxon>Agaricomycetes</taxon>
        <taxon>Polyporales</taxon>
        <taxon>Meruliaceae</taxon>
        <taxon>Hermanssonia</taxon>
    </lineage>
</organism>
<proteinExistence type="predicted"/>
<name>A0A2R6NR58_9APHY</name>
<dbReference type="AlphaFoldDB" id="A0A2R6NR58"/>
<reference evidence="1 2" key="1">
    <citation type="submission" date="2018-02" db="EMBL/GenBank/DDBJ databases">
        <title>Genome sequence of the basidiomycete white-rot fungus Phlebia centrifuga.</title>
        <authorList>
            <person name="Granchi Z."/>
            <person name="Peng M."/>
            <person name="de Vries R.P."/>
            <person name="Hilden K."/>
            <person name="Makela M.R."/>
            <person name="Grigoriev I."/>
            <person name="Riley R."/>
        </authorList>
    </citation>
    <scope>NUCLEOTIDE SEQUENCE [LARGE SCALE GENOMIC DNA]</scope>
    <source>
        <strain evidence="1 2">FBCC195</strain>
    </source>
</reference>
<protein>
    <submittedName>
        <fullName evidence="1">Uncharacterized protein</fullName>
    </submittedName>
</protein>
<evidence type="ECO:0000313" key="1">
    <source>
        <dbReference type="EMBL" id="PSR74768.1"/>
    </source>
</evidence>
<accession>A0A2R6NR58</accession>